<dbReference type="GO" id="GO:0016758">
    <property type="term" value="F:hexosyltransferase activity"/>
    <property type="evidence" value="ECO:0007669"/>
    <property type="project" value="InterPro"/>
</dbReference>
<dbReference type="SUPFAM" id="SSF53756">
    <property type="entry name" value="UDP-Glycosyltransferase/glycogen phosphorylase"/>
    <property type="match status" value="1"/>
</dbReference>
<dbReference type="InterPro" id="IPR002213">
    <property type="entry name" value="UDP_glucos_trans"/>
</dbReference>
<dbReference type="CAZy" id="GT1">
    <property type="family name" value="Glycosyltransferase Family 1"/>
</dbReference>
<dbReference type="STRING" id="583355.Caka_1244"/>
<proteinExistence type="predicted"/>
<dbReference type="HOGENOM" id="CLU_000537_8_0_0"/>
<dbReference type="PANTHER" id="PTHR48050:SF13">
    <property type="entry name" value="STEROL 3-BETA-GLUCOSYLTRANSFERASE UGT80A2"/>
    <property type="match status" value="1"/>
</dbReference>
<dbReference type="AlphaFoldDB" id="D5EIJ8"/>
<name>D5EIJ8_CORAD</name>
<dbReference type="CDD" id="cd03784">
    <property type="entry name" value="GT1_Gtf-like"/>
    <property type="match status" value="1"/>
</dbReference>
<organism evidence="3 4">
    <name type="scientific">Coraliomargarita akajimensis (strain DSM 45221 / IAM 15411 / JCM 23193 / KCTC 12865 / 04OKA010-24)</name>
    <dbReference type="NCBI Taxonomy" id="583355"/>
    <lineage>
        <taxon>Bacteria</taxon>
        <taxon>Pseudomonadati</taxon>
        <taxon>Verrucomicrobiota</taxon>
        <taxon>Opitutia</taxon>
        <taxon>Puniceicoccales</taxon>
        <taxon>Coraliomargaritaceae</taxon>
        <taxon>Coraliomargarita</taxon>
    </lineage>
</organism>
<dbReference type="InterPro" id="IPR010610">
    <property type="entry name" value="EryCIII-like_C"/>
</dbReference>
<dbReference type="KEGG" id="caa:Caka_1244"/>
<feature type="domain" description="Glycosyltransferase family 28 N-terminal" evidence="1">
    <location>
        <begin position="3"/>
        <end position="77"/>
    </location>
</feature>
<dbReference type="Proteomes" id="UP000000925">
    <property type="component" value="Chromosome"/>
</dbReference>
<dbReference type="InterPro" id="IPR050426">
    <property type="entry name" value="Glycosyltransferase_28"/>
</dbReference>
<dbReference type="GO" id="GO:0005975">
    <property type="term" value="P:carbohydrate metabolic process"/>
    <property type="evidence" value="ECO:0007669"/>
    <property type="project" value="InterPro"/>
</dbReference>
<accession>D5EIJ8</accession>
<evidence type="ECO:0000313" key="4">
    <source>
        <dbReference type="Proteomes" id="UP000000925"/>
    </source>
</evidence>
<keyword evidence="3" id="KW-0808">Transferase</keyword>
<sequence>MRVLLTSHGSTGDIFPVIRLGRALCEAGHEVRFATVSLFQDEVERAGLDYIYLPPDWDQSGFAEAMRDLTKAKNAIDLIGIIYTESLPFIDEIFQVLARELEWADVFVSSYLFASLCTLAKTKGVPSAVTTFAHNAVPSPSYPPEGCPRLMGPAFMRRRWNGFWWKIANRLFTSKINQIVGEATVRNGIGRTGHFLLEPADRVIVTVSPELFEPKRLWGPRFKFTGYLRWQSPQDAELGAELDVFCASERVPVLTFGSVTFNEARKVMTRFMRNWPAGKKIIIQSGWAGLTIERPRPEMKLVGKVSHDQLFRYASMVIHHGGAGTTASVLHAGVPNIVIPHIGDQWFFAGEVKRLGLGLEVKRSKWPEDLPKAVRVIENSKKMSKRARAVAELLAQENGPARAVRELEELVASWRQSVSSAAG</sequence>
<dbReference type="RefSeq" id="WP_013042986.1">
    <property type="nucleotide sequence ID" value="NC_014008.1"/>
</dbReference>
<reference evidence="3 4" key="1">
    <citation type="journal article" date="2010" name="Stand. Genomic Sci.">
        <title>Complete genome sequence of Coraliomargarita akajimensis type strain (04OKA010-24).</title>
        <authorList>
            <person name="Mavromatis K."/>
            <person name="Abt B."/>
            <person name="Brambilla E."/>
            <person name="Lapidus A."/>
            <person name="Copeland A."/>
            <person name="Deshpande S."/>
            <person name="Nolan M."/>
            <person name="Lucas S."/>
            <person name="Tice H."/>
            <person name="Cheng J.F."/>
            <person name="Han C."/>
            <person name="Detter J.C."/>
            <person name="Woyke T."/>
            <person name="Goodwin L."/>
            <person name="Pitluck S."/>
            <person name="Held B."/>
            <person name="Brettin T."/>
            <person name="Tapia R."/>
            <person name="Ivanova N."/>
            <person name="Mikhailova N."/>
            <person name="Pati A."/>
            <person name="Liolios K."/>
            <person name="Chen A."/>
            <person name="Palaniappan K."/>
            <person name="Land M."/>
            <person name="Hauser L."/>
            <person name="Chang Y.J."/>
            <person name="Jeffries C.D."/>
            <person name="Rohde M."/>
            <person name="Goker M."/>
            <person name="Bristow J."/>
            <person name="Eisen J.A."/>
            <person name="Markowitz V."/>
            <person name="Hugenholtz P."/>
            <person name="Klenk H.P."/>
            <person name="Kyrpides N.C."/>
        </authorList>
    </citation>
    <scope>NUCLEOTIDE SEQUENCE [LARGE SCALE GENOMIC DNA]</scope>
    <source>
        <strain evidence="4">DSM 45221 / IAM 15411 / JCM 23193 / KCTC 12865</strain>
    </source>
</reference>
<dbReference type="GO" id="GO:0033072">
    <property type="term" value="P:vancomycin biosynthetic process"/>
    <property type="evidence" value="ECO:0007669"/>
    <property type="project" value="UniProtKB-ARBA"/>
</dbReference>
<dbReference type="PANTHER" id="PTHR48050">
    <property type="entry name" value="STEROL 3-BETA-GLUCOSYLTRANSFERASE"/>
    <property type="match status" value="1"/>
</dbReference>
<protein>
    <submittedName>
        <fullName evidence="3">Glycosyl transferase family 28</fullName>
    </submittedName>
</protein>
<gene>
    <name evidence="3" type="ordered locus">Caka_1244</name>
</gene>
<dbReference type="Gene3D" id="3.40.50.2000">
    <property type="entry name" value="Glycogen Phosphorylase B"/>
    <property type="match status" value="2"/>
</dbReference>
<dbReference type="Pfam" id="PF06722">
    <property type="entry name" value="EryCIII-like_C"/>
    <property type="match status" value="1"/>
</dbReference>
<feature type="domain" description="Erythromycin biosynthesis protein CIII-like C-terminal" evidence="2">
    <location>
        <begin position="297"/>
        <end position="410"/>
    </location>
</feature>
<evidence type="ECO:0000259" key="2">
    <source>
        <dbReference type="Pfam" id="PF06722"/>
    </source>
</evidence>
<dbReference type="EMBL" id="CP001998">
    <property type="protein sequence ID" value="ADE54264.1"/>
    <property type="molecule type" value="Genomic_DNA"/>
</dbReference>
<dbReference type="OrthoDB" id="9805366at2"/>
<evidence type="ECO:0000259" key="1">
    <source>
        <dbReference type="Pfam" id="PF03033"/>
    </source>
</evidence>
<evidence type="ECO:0000313" key="3">
    <source>
        <dbReference type="EMBL" id="ADE54264.1"/>
    </source>
</evidence>
<dbReference type="InterPro" id="IPR004276">
    <property type="entry name" value="GlycoTrans_28_N"/>
</dbReference>
<dbReference type="Pfam" id="PF03033">
    <property type="entry name" value="Glyco_transf_28"/>
    <property type="match status" value="1"/>
</dbReference>
<dbReference type="eggNOG" id="COG1819">
    <property type="taxonomic scope" value="Bacteria"/>
</dbReference>
<dbReference type="GO" id="GO:0008194">
    <property type="term" value="F:UDP-glycosyltransferase activity"/>
    <property type="evidence" value="ECO:0007669"/>
    <property type="project" value="InterPro"/>
</dbReference>
<keyword evidence="4" id="KW-1185">Reference proteome</keyword>